<dbReference type="eggNOG" id="ENOG502SR67">
    <property type="taxonomic scope" value="Eukaryota"/>
</dbReference>
<feature type="compositionally biased region" description="Acidic residues" evidence="1">
    <location>
        <begin position="245"/>
        <end position="275"/>
    </location>
</feature>
<dbReference type="AlphaFoldDB" id="F0XKW6"/>
<evidence type="ECO:0000256" key="1">
    <source>
        <dbReference type="SAM" id="MobiDB-lite"/>
    </source>
</evidence>
<evidence type="ECO:0000313" key="3">
    <source>
        <dbReference type="Proteomes" id="UP000007796"/>
    </source>
</evidence>
<sequence>MITAKWNEGVLDLSAGDYKEEKRRMLGRQQQLMTSVSVLRTMGAQLAGRWTDDMVLSEREVLDDWAHIDDTISRYTNVPEATKNYERLLDTARAVILPASNDPDETELKFYLLTSDIGRASTRIWGDMLNGRELNFKNEFRPSKKYLYFKFVISLLRRRRIEVPGFENDLVNLPSPSKVMWASPGSYMKKSILYKFSRQLGCISVEEANRFWEVPEAPTALPAELEDLATTLALTSSSSMSAEISESETGEEADDDDPFSENEGDDDIVNSEDEE</sequence>
<dbReference type="HOGENOM" id="CLU_1012122_0_0_1"/>
<dbReference type="STRING" id="655863.F0XKW6"/>
<dbReference type="Proteomes" id="UP000007796">
    <property type="component" value="Unassembled WGS sequence"/>
</dbReference>
<protein>
    <submittedName>
        <fullName evidence="2">Uncharacterized protein</fullName>
    </submittedName>
</protein>
<keyword evidence="3" id="KW-1185">Reference proteome</keyword>
<gene>
    <name evidence="2" type="ORF">CMQ_8213</name>
</gene>
<evidence type="ECO:0000313" key="2">
    <source>
        <dbReference type="EMBL" id="EFX01747.1"/>
    </source>
</evidence>
<dbReference type="GeneID" id="25981844"/>
<proteinExistence type="predicted"/>
<accession>F0XKW6</accession>
<feature type="region of interest" description="Disordered" evidence="1">
    <location>
        <begin position="234"/>
        <end position="275"/>
    </location>
</feature>
<organism evidence="3">
    <name type="scientific">Grosmannia clavigera (strain kw1407 / UAMH 11150)</name>
    <name type="common">Blue stain fungus</name>
    <name type="synonym">Graphiocladiella clavigera</name>
    <dbReference type="NCBI Taxonomy" id="655863"/>
    <lineage>
        <taxon>Eukaryota</taxon>
        <taxon>Fungi</taxon>
        <taxon>Dikarya</taxon>
        <taxon>Ascomycota</taxon>
        <taxon>Pezizomycotina</taxon>
        <taxon>Sordariomycetes</taxon>
        <taxon>Sordariomycetidae</taxon>
        <taxon>Ophiostomatales</taxon>
        <taxon>Ophiostomataceae</taxon>
        <taxon>Leptographium</taxon>
    </lineage>
</organism>
<feature type="compositionally biased region" description="Low complexity" evidence="1">
    <location>
        <begin position="234"/>
        <end position="244"/>
    </location>
</feature>
<dbReference type="RefSeq" id="XP_014171229.1">
    <property type="nucleotide sequence ID" value="XM_014315754.1"/>
</dbReference>
<dbReference type="OrthoDB" id="5386595at2759"/>
<dbReference type="EMBL" id="GL629788">
    <property type="protein sequence ID" value="EFX01747.1"/>
    <property type="molecule type" value="Genomic_DNA"/>
</dbReference>
<dbReference type="InParanoid" id="F0XKW6"/>
<reference evidence="2 3" key="1">
    <citation type="journal article" date="2011" name="Proc. Natl. Acad. Sci. U.S.A.">
        <title>Genome and transcriptome analyses of the mountain pine beetle-fungal symbiont Grosmannia clavigera, a lodgepole pine pathogen.</title>
        <authorList>
            <person name="DiGuistini S."/>
            <person name="Wang Y."/>
            <person name="Liao N.Y."/>
            <person name="Taylor G."/>
            <person name="Tanguay P."/>
            <person name="Feau N."/>
            <person name="Henrissat B."/>
            <person name="Chan S.K."/>
            <person name="Hesse-Orce U."/>
            <person name="Alamouti S.M."/>
            <person name="Tsui C.K.M."/>
            <person name="Docking R.T."/>
            <person name="Levasseur A."/>
            <person name="Haridas S."/>
            <person name="Robertson G."/>
            <person name="Birol I."/>
            <person name="Holt R.A."/>
            <person name="Marra M.A."/>
            <person name="Hamelin R.C."/>
            <person name="Hirst M."/>
            <person name="Jones S.J.M."/>
            <person name="Bohlmann J."/>
            <person name="Breuil C."/>
        </authorList>
    </citation>
    <scope>NUCLEOTIDE SEQUENCE [LARGE SCALE GENOMIC DNA]</scope>
    <source>
        <strain evidence="3">kw1407 / UAMH 11150</strain>
    </source>
</reference>
<name>F0XKW6_GROCL</name>